<reference evidence="2" key="1">
    <citation type="submission" date="2022-08" db="EMBL/GenBank/DDBJ databases">
        <authorList>
            <person name="Dzunkova M."/>
            <person name="La Clair J."/>
            <person name="Tyml T."/>
            <person name="Doud D."/>
            <person name="Schulz F."/>
            <person name="Piquer S."/>
            <person name="Porcel Sanchis D."/>
            <person name="Osborn A."/>
            <person name="Robinson D."/>
            <person name="Louie K.B."/>
            <person name="Bowen B.P."/>
            <person name="Bowers R."/>
            <person name="Lee J."/>
            <person name="Arnau Llombart V."/>
            <person name="Diaz Villanueva W."/>
            <person name="Gosliner T."/>
            <person name="Northen T."/>
            <person name="Cheng J.-F."/>
            <person name="Burkart M.D."/>
            <person name="Woyke T."/>
        </authorList>
    </citation>
    <scope>NUCLEOTIDE SEQUENCE</scope>
    <source>
        <strain evidence="2">Df01</strain>
    </source>
</reference>
<reference evidence="2" key="2">
    <citation type="journal article" date="2023" name="Microbiome">
        <title>Synthase-selected sorting approach identifies a beta-lactone synthase in a nudibranch symbiotic bacterium.</title>
        <authorList>
            <person name="Dzunkova M."/>
            <person name="La Clair J.J."/>
            <person name="Tyml T."/>
            <person name="Doud D."/>
            <person name="Schulz F."/>
            <person name="Piquer-Esteban S."/>
            <person name="Porcel Sanchis D."/>
            <person name="Osborn A."/>
            <person name="Robinson D."/>
            <person name="Louie K.B."/>
            <person name="Bowen B.P."/>
            <person name="Bowers R.M."/>
            <person name="Lee J."/>
            <person name="Arnau V."/>
            <person name="Diaz-Villanueva W."/>
            <person name="Stepanauskas R."/>
            <person name="Gosliner T."/>
            <person name="Date S.V."/>
            <person name="Northen T.R."/>
            <person name="Cheng J.F."/>
            <person name="Burkart M.D."/>
            <person name="Woyke T."/>
        </authorList>
    </citation>
    <scope>NUCLEOTIDE SEQUENCE</scope>
    <source>
        <strain evidence="2">Df01</strain>
    </source>
</reference>
<feature type="transmembrane region" description="Helical" evidence="1">
    <location>
        <begin position="47"/>
        <end position="73"/>
    </location>
</feature>
<keyword evidence="1" id="KW-0812">Transmembrane</keyword>
<gene>
    <name evidence="2" type="ORF">NQX30_01885</name>
</gene>
<evidence type="ECO:0000313" key="3">
    <source>
        <dbReference type="Proteomes" id="UP001168167"/>
    </source>
</evidence>
<name>A0ABT7QK94_9GAMM</name>
<feature type="transmembrane region" description="Helical" evidence="1">
    <location>
        <begin position="94"/>
        <end position="113"/>
    </location>
</feature>
<comment type="caution">
    <text evidence="2">The sequence shown here is derived from an EMBL/GenBank/DDBJ whole genome shotgun (WGS) entry which is preliminary data.</text>
</comment>
<evidence type="ECO:0000256" key="1">
    <source>
        <dbReference type="SAM" id="Phobius"/>
    </source>
</evidence>
<keyword evidence="3" id="KW-1185">Reference proteome</keyword>
<evidence type="ECO:0008006" key="4">
    <source>
        <dbReference type="Google" id="ProtNLM"/>
    </source>
</evidence>
<evidence type="ECO:0000313" key="2">
    <source>
        <dbReference type="EMBL" id="MDM5147131.1"/>
    </source>
</evidence>
<accession>A0ABT7QK94</accession>
<keyword evidence="1" id="KW-1133">Transmembrane helix</keyword>
<dbReference type="EMBL" id="JANQAO010000001">
    <property type="protein sequence ID" value="MDM5147131.1"/>
    <property type="molecule type" value="Genomic_DNA"/>
</dbReference>
<feature type="transmembrane region" description="Helical" evidence="1">
    <location>
        <begin position="146"/>
        <end position="171"/>
    </location>
</feature>
<sequence length="270" mass="31100">MIALIFQTIYIAVYNAAKSFYYAVPTLLVFDVLAAAYFHVYESMPPIPLALGAFCIILFFGILYVFVSMRLMLDPHAPPLFMETLLWKRAHSDFLVFIGIFFLLLGVLIMIMADRAQVLSEFTQNLIYQRANAKIEEEHSVHQTGIIVVLFSSRVFVGFFIIGMVALWIYAYRACIRIPAYADGWQLSTHEAMDLTKTKILEIIFCSLFINNGLLVFASVVLPWDIDELWLKAVTVGGVFWLFLHANMALSVAMYKRYTEGYQMRRERYF</sequence>
<organism evidence="2 3">
    <name type="scientific">Candidatus Doriopsillibacter californiensis</name>
    <dbReference type="NCBI Taxonomy" id="2970740"/>
    <lineage>
        <taxon>Bacteria</taxon>
        <taxon>Pseudomonadati</taxon>
        <taxon>Pseudomonadota</taxon>
        <taxon>Gammaproteobacteria</taxon>
        <taxon>Candidatus Tethybacterales</taxon>
        <taxon>Candidatus Persebacteraceae</taxon>
        <taxon>Candidatus Doriopsillibacter</taxon>
    </lineage>
</organism>
<dbReference type="Proteomes" id="UP001168167">
    <property type="component" value="Unassembled WGS sequence"/>
</dbReference>
<feature type="transmembrane region" description="Helical" evidence="1">
    <location>
        <begin position="230"/>
        <end position="255"/>
    </location>
</feature>
<feature type="transmembrane region" description="Helical" evidence="1">
    <location>
        <begin position="20"/>
        <end position="41"/>
    </location>
</feature>
<keyword evidence="1" id="KW-0472">Membrane</keyword>
<protein>
    <recommendedName>
        <fullName evidence="4">Transmembrane protein</fullName>
    </recommendedName>
</protein>
<proteinExistence type="predicted"/>
<feature type="transmembrane region" description="Helical" evidence="1">
    <location>
        <begin position="203"/>
        <end position="224"/>
    </location>
</feature>